<evidence type="ECO:0000259" key="1">
    <source>
        <dbReference type="Pfam" id="PF03372"/>
    </source>
</evidence>
<feature type="domain" description="Endonuclease/exonuclease/phosphatase" evidence="1">
    <location>
        <begin position="107"/>
        <end position="308"/>
    </location>
</feature>
<dbReference type="EMBL" id="JARGEI010000003">
    <property type="protein sequence ID" value="KAJ8733610.1"/>
    <property type="molecule type" value="Genomic_DNA"/>
</dbReference>
<organism evidence="2 3">
    <name type="scientific">Mythimna separata</name>
    <name type="common">Oriental armyworm</name>
    <name type="synonym">Pseudaletia separata</name>
    <dbReference type="NCBI Taxonomy" id="271217"/>
    <lineage>
        <taxon>Eukaryota</taxon>
        <taxon>Metazoa</taxon>
        <taxon>Ecdysozoa</taxon>
        <taxon>Arthropoda</taxon>
        <taxon>Hexapoda</taxon>
        <taxon>Insecta</taxon>
        <taxon>Pterygota</taxon>
        <taxon>Neoptera</taxon>
        <taxon>Endopterygota</taxon>
        <taxon>Lepidoptera</taxon>
        <taxon>Glossata</taxon>
        <taxon>Ditrysia</taxon>
        <taxon>Noctuoidea</taxon>
        <taxon>Noctuidae</taxon>
        <taxon>Noctuinae</taxon>
        <taxon>Hadenini</taxon>
        <taxon>Mythimna</taxon>
    </lineage>
</organism>
<name>A0AAD7Z1F5_MYTSE</name>
<dbReference type="Pfam" id="PF03372">
    <property type="entry name" value="Exo_endo_phos"/>
    <property type="match status" value="1"/>
</dbReference>
<dbReference type="Gene3D" id="3.60.10.10">
    <property type="entry name" value="Endonuclease/exonuclease/phosphatase"/>
    <property type="match status" value="1"/>
</dbReference>
<dbReference type="Proteomes" id="UP001231518">
    <property type="component" value="Chromosome 5"/>
</dbReference>
<comment type="caution">
    <text evidence="2">The sequence shown here is derived from an EMBL/GenBank/DDBJ whole genome shotgun (WGS) entry which is preliminary data.</text>
</comment>
<dbReference type="InterPro" id="IPR005135">
    <property type="entry name" value="Endo/exonuclease/phosphatase"/>
</dbReference>
<dbReference type="SUPFAM" id="SSF56219">
    <property type="entry name" value="DNase I-like"/>
    <property type="match status" value="1"/>
</dbReference>
<gene>
    <name evidence="2" type="ORF">PYW07_014161</name>
</gene>
<dbReference type="InterPro" id="IPR036691">
    <property type="entry name" value="Endo/exonu/phosph_ase_sf"/>
</dbReference>
<reference evidence="2" key="1">
    <citation type="submission" date="2023-03" db="EMBL/GenBank/DDBJ databases">
        <title>Chromosome-level genomes of two armyworms, Mythimna separata and Mythimna loreyi, provide insights into the biosynthesis and reception of sex pheromones.</title>
        <authorList>
            <person name="Zhao H."/>
        </authorList>
    </citation>
    <scope>NUCLEOTIDE SEQUENCE</scope>
    <source>
        <strain evidence="2">BeijingLab</strain>
        <tissue evidence="2">Pupa</tissue>
    </source>
</reference>
<protein>
    <recommendedName>
        <fullName evidence="1">Endonuclease/exonuclease/phosphatase domain-containing protein</fullName>
    </recommendedName>
</protein>
<accession>A0AAD7Z1F5</accession>
<sequence length="972" mass="112830">MANVKIETFVFMELKVTRENNSTRNLSEVILKIVKREQYFADTQEPQDERKFSFGQNQDDLKKYEEIFSYISRQIRPVCLISNLSDIDNISTMAKKDSNVLKLVHQNIRGNFLKRVKKIEQFLEENDIDIFCVTEHQLLEKDGNDFFDFDNYKLGSWFRRNKTTMGGSLIIIHKNCKFKERSDISVNFSTEEIIEIACVELEDIVVLCVYLPKSIYYNHFEPVMNRVLRKVCLLNKNVIVCGDFNINLFENTKKEIVSIKNLFKSYNLNLLFLEPTRVTEGNATCIDNIYTNILPESKQIIRILKSDHFGQLITFVNEEKNKVVRNITDNVNNCVDNWRLDKLRKQFPYVCTSNDPNKVCDSFFHIFGTEFISSETSGTIKDNEIKDRIQKQELKISEIFHRFSIDSKIIKSDKEVFIALDYFFGDIPFLEQQQLTITSAGEPAAEDPAVDLLKNLIEDCKNNLSFSHVTADVIIKTFHNLDHMMNSNMWAGSAVKDIIETEASNLALFYNNCIDNGKFPNLMKLERNQSLFKPSSTTDSSMFDPFAVLPVFIIFEIIIYDQLKSHFLENGLFSVDTSTVEDKLKMIVDTIFDAWEDKIQVFGIFCNFSKSRDWVNHNTLVSKLRHYGISGNTLDLLVSYLGKKIINGKMFYSILGSFLYRIYINDLALIKTLNSTIVLHADEISLLFQLNNKMQISDDTSMINDLSTVVNWFNVNKFKLNITNTRCILFVTSSRSKVVSSVRINETELIAVDNVSFLNITLDSELLWGPHLVNLANKLNAVVCMILRARQKNDVEMAKLLYFNRFHTLMCQGILLWGHVSTFKSRGPRARILGAFQTIFDLQKRAISAIYYLDCEEKVINKKIKELNILTVVSQFIYENLIFVKSNINEHPKYRDIHGYNTRNAEKHVVMWSRLQNIRSSYRCKRAVYFNKLPSSILGLDLDEFKCKVKEQLCKKFYCSISSYENDEVDWD</sequence>
<dbReference type="GO" id="GO:0003824">
    <property type="term" value="F:catalytic activity"/>
    <property type="evidence" value="ECO:0007669"/>
    <property type="project" value="InterPro"/>
</dbReference>
<dbReference type="PANTHER" id="PTHR33332">
    <property type="entry name" value="REVERSE TRANSCRIPTASE DOMAIN-CONTAINING PROTEIN"/>
    <property type="match status" value="1"/>
</dbReference>
<evidence type="ECO:0000313" key="3">
    <source>
        <dbReference type="Proteomes" id="UP001231518"/>
    </source>
</evidence>
<proteinExistence type="predicted"/>
<keyword evidence="3" id="KW-1185">Reference proteome</keyword>
<evidence type="ECO:0000313" key="2">
    <source>
        <dbReference type="EMBL" id="KAJ8733610.1"/>
    </source>
</evidence>
<dbReference type="AlphaFoldDB" id="A0AAD7Z1F5"/>